<dbReference type="CDD" id="cd00805">
    <property type="entry name" value="TyrRS_core"/>
    <property type="match status" value="1"/>
</dbReference>
<evidence type="ECO:0000256" key="1">
    <source>
        <dbReference type="ARBA" id="ARBA00013160"/>
    </source>
</evidence>
<dbReference type="InterPro" id="IPR002307">
    <property type="entry name" value="Tyr-tRNA-ligase"/>
</dbReference>
<evidence type="ECO:0000256" key="5">
    <source>
        <dbReference type="ARBA" id="ARBA00022917"/>
    </source>
</evidence>
<keyword evidence="2 10" id="KW-0436">Ligase</keyword>
<protein>
    <recommendedName>
        <fullName evidence="1 8">Tyrosine--tRNA ligase</fullName>
        <ecNumber evidence="1 8">6.1.1.1</ecNumber>
    </recommendedName>
</protein>
<dbReference type="PROSITE" id="PS00178">
    <property type="entry name" value="AA_TRNA_LIGASE_I"/>
    <property type="match status" value="1"/>
</dbReference>
<dbReference type="Proteomes" id="UP000229749">
    <property type="component" value="Unassembled WGS sequence"/>
</dbReference>
<comment type="caution">
    <text evidence="12">The sequence shown here is derived from an EMBL/GenBank/DDBJ whole genome shotgun (WGS) entry which is preliminary data.</text>
</comment>
<dbReference type="GO" id="GO:0006437">
    <property type="term" value="P:tyrosyl-tRNA aminoacylation"/>
    <property type="evidence" value="ECO:0007669"/>
    <property type="project" value="UniProtKB-UniRule"/>
</dbReference>
<dbReference type="NCBIfam" id="TIGR00234">
    <property type="entry name" value="tyrS"/>
    <property type="match status" value="1"/>
</dbReference>
<dbReference type="CDD" id="cd00165">
    <property type="entry name" value="S4"/>
    <property type="match status" value="1"/>
</dbReference>
<feature type="domain" description="RNA-binding S4" evidence="11">
    <location>
        <begin position="342"/>
        <end position="375"/>
    </location>
</feature>
<evidence type="ECO:0000259" key="11">
    <source>
        <dbReference type="Pfam" id="PF01479"/>
    </source>
</evidence>
<keyword evidence="9" id="KW-0694">RNA-binding</keyword>
<evidence type="ECO:0000256" key="9">
    <source>
        <dbReference type="PROSITE-ProRule" id="PRU00182"/>
    </source>
</evidence>
<proteinExistence type="inferred from homology"/>
<keyword evidence="3 10" id="KW-0547">Nucleotide-binding</keyword>
<dbReference type="GO" id="GO:0005829">
    <property type="term" value="C:cytosol"/>
    <property type="evidence" value="ECO:0007669"/>
    <property type="project" value="TreeGrafter"/>
</dbReference>
<dbReference type="GO" id="GO:0004831">
    <property type="term" value="F:tyrosine-tRNA ligase activity"/>
    <property type="evidence" value="ECO:0007669"/>
    <property type="project" value="UniProtKB-UniRule"/>
</dbReference>
<evidence type="ECO:0000256" key="8">
    <source>
        <dbReference type="NCBIfam" id="TIGR00234"/>
    </source>
</evidence>
<dbReference type="PANTHER" id="PTHR11766">
    <property type="entry name" value="TYROSYL-TRNA SYNTHETASE"/>
    <property type="match status" value="1"/>
</dbReference>
<dbReference type="EC" id="6.1.1.1" evidence="1 8"/>
<keyword evidence="4 10" id="KW-0067">ATP-binding</keyword>
<dbReference type="PROSITE" id="PS50889">
    <property type="entry name" value="S4"/>
    <property type="match status" value="1"/>
</dbReference>
<accession>A0A2M7XIA0</accession>
<comment type="similarity">
    <text evidence="10">Belongs to the class-I aminoacyl-tRNA synthetase family.</text>
</comment>
<dbReference type="Pfam" id="PF01479">
    <property type="entry name" value="S4"/>
    <property type="match status" value="1"/>
</dbReference>
<reference evidence="13" key="1">
    <citation type="submission" date="2017-09" db="EMBL/GenBank/DDBJ databases">
        <title>Depth-based differentiation of microbial function through sediment-hosted aquifers and enrichment of novel symbionts in the deep terrestrial subsurface.</title>
        <authorList>
            <person name="Probst A.J."/>
            <person name="Ladd B."/>
            <person name="Jarett J.K."/>
            <person name="Geller-Mcgrath D.E."/>
            <person name="Sieber C.M.K."/>
            <person name="Emerson J.B."/>
            <person name="Anantharaman K."/>
            <person name="Thomas B.C."/>
            <person name="Malmstrom R."/>
            <person name="Stieglmeier M."/>
            <person name="Klingl A."/>
            <person name="Woyke T."/>
            <person name="Ryan C.M."/>
            <person name="Banfield J.F."/>
        </authorList>
    </citation>
    <scope>NUCLEOTIDE SEQUENCE [LARGE SCALE GENOMIC DNA]</scope>
</reference>
<dbReference type="GO" id="GO:0003723">
    <property type="term" value="F:RNA binding"/>
    <property type="evidence" value="ECO:0007669"/>
    <property type="project" value="UniProtKB-KW"/>
</dbReference>
<evidence type="ECO:0000256" key="6">
    <source>
        <dbReference type="ARBA" id="ARBA00023146"/>
    </source>
</evidence>
<dbReference type="SUPFAM" id="SSF55174">
    <property type="entry name" value="Alpha-L RNA-binding motif"/>
    <property type="match status" value="1"/>
</dbReference>
<dbReference type="PANTHER" id="PTHR11766:SF1">
    <property type="entry name" value="TYROSINE--TRNA LIGASE"/>
    <property type="match status" value="1"/>
</dbReference>
<dbReference type="InterPro" id="IPR001412">
    <property type="entry name" value="aa-tRNA-synth_I_CS"/>
</dbReference>
<evidence type="ECO:0000256" key="7">
    <source>
        <dbReference type="ARBA" id="ARBA00048248"/>
    </source>
</evidence>
<dbReference type="Pfam" id="PF00579">
    <property type="entry name" value="tRNA-synt_1b"/>
    <property type="match status" value="1"/>
</dbReference>
<evidence type="ECO:0000256" key="10">
    <source>
        <dbReference type="RuleBase" id="RU363036"/>
    </source>
</evidence>
<dbReference type="InterPro" id="IPR024088">
    <property type="entry name" value="Tyr-tRNA-ligase_bac-type"/>
</dbReference>
<dbReference type="AlphaFoldDB" id="A0A2M7XIA0"/>
<dbReference type="Gene3D" id="3.40.50.620">
    <property type="entry name" value="HUPs"/>
    <property type="match status" value="1"/>
</dbReference>
<evidence type="ECO:0000256" key="3">
    <source>
        <dbReference type="ARBA" id="ARBA00022741"/>
    </source>
</evidence>
<dbReference type="Gene3D" id="1.10.240.10">
    <property type="entry name" value="Tyrosyl-Transfer RNA Synthetase"/>
    <property type="match status" value="1"/>
</dbReference>
<dbReference type="GO" id="GO:0005524">
    <property type="term" value="F:ATP binding"/>
    <property type="evidence" value="ECO:0007669"/>
    <property type="project" value="UniProtKB-KW"/>
</dbReference>
<evidence type="ECO:0000313" key="13">
    <source>
        <dbReference type="Proteomes" id="UP000229749"/>
    </source>
</evidence>
<name>A0A2M7XIA0_9BACT</name>
<dbReference type="Gene3D" id="3.10.290.10">
    <property type="entry name" value="RNA-binding S4 domain"/>
    <property type="match status" value="1"/>
</dbReference>
<evidence type="ECO:0000256" key="2">
    <source>
        <dbReference type="ARBA" id="ARBA00022598"/>
    </source>
</evidence>
<dbReference type="PRINTS" id="PR01040">
    <property type="entry name" value="TRNASYNTHTYR"/>
</dbReference>
<dbReference type="SUPFAM" id="SSF52374">
    <property type="entry name" value="Nucleotidylyl transferase"/>
    <property type="match status" value="1"/>
</dbReference>
<dbReference type="InterPro" id="IPR002942">
    <property type="entry name" value="S4_RNA-bd"/>
</dbReference>
<dbReference type="InterPro" id="IPR014729">
    <property type="entry name" value="Rossmann-like_a/b/a_fold"/>
</dbReference>
<sequence>MAQTDSQLIETFLTRGIEHVYPSKEIVKTWFLKGEPLTMYLGIDPTGPTLHLGHAIILRKMRHFQDMGHKIILLIGDFTGLIGDPTDKSATRVRQTKDQVFENAKLYKEQAAKIIRFDGDNPAELRYNSSWLAKLTFEELVELAAHFTVQQMLERDMFDKRLQEGRPIYLHEFFYPLMQGYDSVAMDVDGEIGGNDQIFNMLAGRTLLKEIKQKEKFVIGMKLLVDPTGKKMGKSEGNMITFKDSADEMFGKIMGWTDGMILPGFELLTSVSLEEIEVIRQDLENGKNPREVKAELARYVVSFFFDNHEAQTASDRFDKIFQKHEIPQDIQTLFGGGLVIELLEQAGFASSKSDARRLIKEQAVQIDGVVVSDIGAVIEPAQNGTILQKGKRFFVRIMP</sequence>
<gene>
    <name evidence="12" type="ORF">CO172_00620</name>
</gene>
<dbReference type="InterPro" id="IPR036986">
    <property type="entry name" value="S4_RNA-bd_sf"/>
</dbReference>
<organism evidence="12 13">
    <name type="scientific">Candidatus Uhrbacteria bacterium CG_4_9_14_3_um_filter_36_7</name>
    <dbReference type="NCBI Taxonomy" id="1975033"/>
    <lineage>
        <taxon>Bacteria</taxon>
        <taxon>Candidatus Uhriibacteriota</taxon>
    </lineage>
</organism>
<evidence type="ECO:0000313" key="12">
    <source>
        <dbReference type="EMBL" id="PJA47631.1"/>
    </source>
</evidence>
<dbReference type="EMBL" id="PFWS01000008">
    <property type="protein sequence ID" value="PJA47631.1"/>
    <property type="molecule type" value="Genomic_DNA"/>
</dbReference>
<keyword evidence="5 10" id="KW-0648">Protein biosynthesis</keyword>
<evidence type="ECO:0000256" key="4">
    <source>
        <dbReference type="ARBA" id="ARBA00022840"/>
    </source>
</evidence>
<dbReference type="InterPro" id="IPR002305">
    <property type="entry name" value="aa-tRNA-synth_Ic"/>
</dbReference>
<comment type="catalytic activity">
    <reaction evidence="7">
        <text>tRNA(Tyr) + L-tyrosine + ATP = L-tyrosyl-tRNA(Tyr) + AMP + diphosphate + H(+)</text>
        <dbReference type="Rhea" id="RHEA:10220"/>
        <dbReference type="Rhea" id="RHEA-COMP:9706"/>
        <dbReference type="Rhea" id="RHEA-COMP:9707"/>
        <dbReference type="ChEBI" id="CHEBI:15378"/>
        <dbReference type="ChEBI" id="CHEBI:30616"/>
        <dbReference type="ChEBI" id="CHEBI:33019"/>
        <dbReference type="ChEBI" id="CHEBI:58315"/>
        <dbReference type="ChEBI" id="CHEBI:78442"/>
        <dbReference type="ChEBI" id="CHEBI:78536"/>
        <dbReference type="ChEBI" id="CHEBI:456215"/>
        <dbReference type="EC" id="6.1.1.1"/>
    </reaction>
</comment>
<keyword evidence="6 10" id="KW-0030">Aminoacyl-tRNA synthetase</keyword>